<protein>
    <submittedName>
        <fullName evidence="6">AoPex11B</fullName>
    </submittedName>
</protein>
<dbReference type="AlphaFoldDB" id="A0A9P8QPC1"/>
<evidence type="ECO:0000313" key="6">
    <source>
        <dbReference type="EMBL" id="KAH6608821.1"/>
    </source>
</evidence>
<dbReference type="GO" id="GO:0005778">
    <property type="term" value="C:peroxisomal membrane"/>
    <property type="evidence" value="ECO:0007669"/>
    <property type="project" value="UniProtKB-SubCell"/>
</dbReference>
<organism evidence="6 7">
    <name type="scientific">Trichoderma cornu-damae</name>
    <dbReference type="NCBI Taxonomy" id="654480"/>
    <lineage>
        <taxon>Eukaryota</taxon>
        <taxon>Fungi</taxon>
        <taxon>Dikarya</taxon>
        <taxon>Ascomycota</taxon>
        <taxon>Pezizomycotina</taxon>
        <taxon>Sordariomycetes</taxon>
        <taxon>Hypocreomycetidae</taxon>
        <taxon>Hypocreales</taxon>
        <taxon>Hypocreaceae</taxon>
        <taxon>Trichoderma</taxon>
    </lineage>
</organism>
<evidence type="ECO:0000313" key="7">
    <source>
        <dbReference type="Proteomes" id="UP000827724"/>
    </source>
</evidence>
<proteinExistence type="predicted"/>
<evidence type="ECO:0000256" key="2">
    <source>
        <dbReference type="ARBA" id="ARBA00023136"/>
    </source>
</evidence>
<dbReference type="EMBL" id="JAIWOZ010000002">
    <property type="protein sequence ID" value="KAH6608821.1"/>
    <property type="molecule type" value="Genomic_DNA"/>
</dbReference>
<evidence type="ECO:0000256" key="5">
    <source>
        <dbReference type="SAM" id="MobiDB-lite"/>
    </source>
</evidence>
<keyword evidence="7" id="KW-1185">Reference proteome</keyword>
<evidence type="ECO:0000256" key="3">
    <source>
        <dbReference type="ARBA" id="ARBA00023140"/>
    </source>
</evidence>
<dbReference type="Proteomes" id="UP000827724">
    <property type="component" value="Unassembled WGS sequence"/>
</dbReference>
<name>A0A9P8QPC1_9HYPO</name>
<sequence length="292" mass="32346">MTLVRQFIVFGTNNADAGQAGIERSLRFIQALVSLLATYPALQATALLSPRSTSIPPPTSFLQLRAKINVTRRLLRIFRFLEYFRLGWDLYSSDILDFETWLDVLGKTCLGIFGMLESVTLLDLLEIDQLEIFGTEQTVMLNYQAQFFWLTALCISLFRSSTRLLRLLGNRAATDASLGQDAASRKEEGERQNGDGLPTGNDDSSVPREPKGKQQNGSGHQMETKSRAGEPEEAVSSLIMKLTSDAMDLLLPATAVGLVEVHPAVIAMTMIVSTAITARDVWARCGKDMRRR</sequence>
<keyword evidence="2" id="KW-0472">Membrane</keyword>
<feature type="compositionally biased region" description="Basic and acidic residues" evidence="5">
    <location>
        <begin position="183"/>
        <end position="193"/>
    </location>
</feature>
<accession>A0A9P8QPC1</accession>
<comment type="caution">
    <text evidence="6">The sequence shown here is derived from an EMBL/GenBank/DDBJ whole genome shotgun (WGS) entry which is preliminary data.</text>
</comment>
<keyword evidence="3" id="KW-0576">Peroxisome</keyword>
<dbReference type="InterPro" id="IPR008733">
    <property type="entry name" value="PEX11"/>
</dbReference>
<evidence type="ECO:0000256" key="4">
    <source>
        <dbReference type="ARBA" id="ARBA00046271"/>
    </source>
</evidence>
<comment type="subcellular location">
    <subcellularLocation>
        <location evidence="4">Peroxisome membrane</location>
    </subcellularLocation>
</comment>
<dbReference type="PANTHER" id="PTHR12652:SF23">
    <property type="entry name" value="MICROBODY (PEROXISOME) PROLIFERATION PROTEIN PEROXIN 11B (EUROFUNG)"/>
    <property type="match status" value="1"/>
</dbReference>
<feature type="region of interest" description="Disordered" evidence="5">
    <location>
        <begin position="178"/>
        <end position="232"/>
    </location>
</feature>
<keyword evidence="1" id="KW-0962">Peroxisome biogenesis</keyword>
<dbReference type="PANTHER" id="PTHR12652">
    <property type="entry name" value="PEROXISOMAL BIOGENESIS FACTOR 11"/>
    <property type="match status" value="1"/>
</dbReference>
<dbReference type="Pfam" id="PF05648">
    <property type="entry name" value="PEX11"/>
    <property type="match status" value="1"/>
</dbReference>
<reference evidence="6" key="1">
    <citation type="submission" date="2021-08" db="EMBL/GenBank/DDBJ databases">
        <title>Chromosome-Level Trichoderma cornu-damae using Hi-C Data.</title>
        <authorList>
            <person name="Kim C.S."/>
        </authorList>
    </citation>
    <scope>NUCLEOTIDE SEQUENCE</scope>
    <source>
        <strain evidence="6">KA19-0412C</strain>
    </source>
</reference>
<gene>
    <name evidence="6" type="ORF">Trco_002167</name>
</gene>
<evidence type="ECO:0000256" key="1">
    <source>
        <dbReference type="ARBA" id="ARBA00022593"/>
    </source>
</evidence>
<dbReference type="GO" id="GO:0016559">
    <property type="term" value="P:peroxisome fission"/>
    <property type="evidence" value="ECO:0007669"/>
    <property type="project" value="InterPro"/>
</dbReference>
<dbReference type="OrthoDB" id="3636394at2759"/>